<dbReference type="AlphaFoldDB" id="A0A2M9CEN7"/>
<evidence type="ECO:0000313" key="2">
    <source>
        <dbReference type="Proteomes" id="UP000231693"/>
    </source>
</evidence>
<keyword evidence="2" id="KW-1185">Reference proteome</keyword>
<name>A0A2M9CEN7_9CELL</name>
<proteinExistence type="predicted"/>
<dbReference type="OrthoDB" id="3571220at2"/>
<sequence>MGDERFDGQIIGFGTASGTRVVVGDWWASPFGRFADVMVERPDGHRVLVAPPDVAEFVAATYSFDEVVESSVVSDAVPALGPASRPQRLTVRAGPLTAVVRTGPRTPLGRAVRLVPARVARSVGFARAVDPLARVLGLRTYGTAGSGRHEAYGATDVRRVLDVEARWDGADLGALADVDPPVRFGFGSSPRRPCATRIVTTVRTR</sequence>
<gene>
    <name evidence="1" type="ORF">CLV28_2152</name>
</gene>
<dbReference type="Proteomes" id="UP000231693">
    <property type="component" value="Unassembled WGS sequence"/>
</dbReference>
<organism evidence="1 2">
    <name type="scientific">Sediminihabitans luteus</name>
    <dbReference type="NCBI Taxonomy" id="1138585"/>
    <lineage>
        <taxon>Bacteria</taxon>
        <taxon>Bacillati</taxon>
        <taxon>Actinomycetota</taxon>
        <taxon>Actinomycetes</taxon>
        <taxon>Micrococcales</taxon>
        <taxon>Cellulomonadaceae</taxon>
        <taxon>Sediminihabitans</taxon>
    </lineage>
</organism>
<accession>A0A2M9CEN7</accession>
<protein>
    <submittedName>
        <fullName evidence="1">Uncharacterized protein</fullName>
    </submittedName>
</protein>
<dbReference type="EMBL" id="PGFE01000003">
    <property type="protein sequence ID" value="PJJ70320.1"/>
    <property type="molecule type" value="Genomic_DNA"/>
</dbReference>
<evidence type="ECO:0000313" key="1">
    <source>
        <dbReference type="EMBL" id="PJJ70320.1"/>
    </source>
</evidence>
<dbReference type="RefSeq" id="WP_100423312.1">
    <property type="nucleotide sequence ID" value="NZ_BOOX01000001.1"/>
</dbReference>
<comment type="caution">
    <text evidence="1">The sequence shown here is derived from an EMBL/GenBank/DDBJ whole genome shotgun (WGS) entry which is preliminary data.</text>
</comment>
<reference evidence="1 2" key="1">
    <citation type="submission" date="2017-11" db="EMBL/GenBank/DDBJ databases">
        <title>Genomic Encyclopedia of Archaeal and Bacterial Type Strains, Phase II (KMG-II): From Individual Species to Whole Genera.</title>
        <authorList>
            <person name="Goeker M."/>
        </authorList>
    </citation>
    <scope>NUCLEOTIDE SEQUENCE [LARGE SCALE GENOMIC DNA]</scope>
    <source>
        <strain evidence="1 2">DSM 25478</strain>
    </source>
</reference>